<evidence type="ECO:0000313" key="1">
    <source>
        <dbReference type="EMBL" id="KAH7688019.1"/>
    </source>
</evidence>
<keyword evidence="2" id="KW-1185">Reference proteome</keyword>
<evidence type="ECO:0000313" key="2">
    <source>
        <dbReference type="Proteomes" id="UP000827976"/>
    </source>
</evidence>
<dbReference type="Proteomes" id="UP000827976">
    <property type="component" value="Chromosome 3"/>
</dbReference>
<gene>
    <name evidence="1" type="ORF">IHE45_03G004700</name>
</gene>
<reference evidence="2" key="1">
    <citation type="journal article" date="2022" name="Nat. Commun.">
        <title>Chromosome evolution and the genetic basis of agronomically important traits in greater yam.</title>
        <authorList>
            <person name="Bredeson J.V."/>
            <person name="Lyons J.B."/>
            <person name="Oniyinde I.O."/>
            <person name="Okereke N.R."/>
            <person name="Kolade O."/>
            <person name="Nnabue I."/>
            <person name="Nwadili C.O."/>
            <person name="Hribova E."/>
            <person name="Parker M."/>
            <person name="Nwogha J."/>
            <person name="Shu S."/>
            <person name="Carlson J."/>
            <person name="Kariba R."/>
            <person name="Muthemba S."/>
            <person name="Knop K."/>
            <person name="Barton G.J."/>
            <person name="Sherwood A.V."/>
            <person name="Lopez-Montes A."/>
            <person name="Asiedu R."/>
            <person name="Jamnadass R."/>
            <person name="Muchugi A."/>
            <person name="Goodstein D."/>
            <person name="Egesi C.N."/>
            <person name="Featherston J."/>
            <person name="Asfaw A."/>
            <person name="Simpson G.G."/>
            <person name="Dolezel J."/>
            <person name="Hendre P.S."/>
            <person name="Van Deynze A."/>
            <person name="Kumar P.L."/>
            <person name="Obidiegwu J.E."/>
            <person name="Bhattacharjee R."/>
            <person name="Rokhsar D.S."/>
        </authorList>
    </citation>
    <scope>NUCLEOTIDE SEQUENCE [LARGE SCALE GENOMIC DNA]</scope>
    <source>
        <strain evidence="2">cv. TDa95/00328</strain>
    </source>
</reference>
<proteinExistence type="predicted"/>
<sequence>MDCCSLSWSSSQYSQTQFNYVRVVHINGLIEDYETPVTAGEITGKPPKYLLCSSAQLLILGSNPIRFEDQLEPGRLYFLLPHSVMQSNASPLDILSLVTRLTEFARKHGPGVIGHGSARLEPVKPDQMVKDDDGGARRWRPELETIEEKSMRSSQSVQPISNVVNNSVDLM</sequence>
<protein>
    <submittedName>
        <fullName evidence="1">Uncharacterized protein</fullName>
    </submittedName>
</protein>
<comment type="caution">
    <text evidence="1">The sequence shown here is derived from an EMBL/GenBank/DDBJ whole genome shotgun (WGS) entry which is preliminary data.</text>
</comment>
<organism evidence="1 2">
    <name type="scientific">Dioscorea alata</name>
    <name type="common">Purple yam</name>
    <dbReference type="NCBI Taxonomy" id="55571"/>
    <lineage>
        <taxon>Eukaryota</taxon>
        <taxon>Viridiplantae</taxon>
        <taxon>Streptophyta</taxon>
        <taxon>Embryophyta</taxon>
        <taxon>Tracheophyta</taxon>
        <taxon>Spermatophyta</taxon>
        <taxon>Magnoliopsida</taxon>
        <taxon>Liliopsida</taxon>
        <taxon>Dioscoreales</taxon>
        <taxon>Dioscoreaceae</taxon>
        <taxon>Dioscorea</taxon>
    </lineage>
</organism>
<dbReference type="EMBL" id="CM037013">
    <property type="protein sequence ID" value="KAH7688019.1"/>
    <property type="molecule type" value="Genomic_DNA"/>
</dbReference>
<name>A0ACB7WJA9_DIOAL</name>
<accession>A0ACB7WJA9</accession>